<keyword evidence="5" id="KW-0328">Glycosyltransferase</keyword>
<dbReference type="Pfam" id="PF02547">
    <property type="entry name" value="Queuosine_synth"/>
    <property type="match status" value="1"/>
</dbReference>
<evidence type="ECO:0000256" key="3">
    <source>
        <dbReference type="ARBA" id="ARBA00022691"/>
    </source>
</evidence>
<keyword evidence="2 5" id="KW-0808">Transferase</keyword>
<dbReference type="GO" id="GO:0051075">
    <property type="term" value="F:S-adenosylmethionine:tRNA ribosyltransferase-isomerase activity"/>
    <property type="evidence" value="ECO:0007669"/>
    <property type="project" value="UniProtKB-EC"/>
</dbReference>
<evidence type="ECO:0000313" key="5">
    <source>
        <dbReference type="EMBL" id="VAX28884.1"/>
    </source>
</evidence>
<evidence type="ECO:0000256" key="1">
    <source>
        <dbReference type="ARBA" id="ARBA00022490"/>
    </source>
</evidence>
<dbReference type="PANTHER" id="PTHR30307:SF0">
    <property type="entry name" value="S-ADENOSYLMETHIONINE:TRNA RIBOSYLTRANSFERASE-ISOMERASE"/>
    <property type="match status" value="1"/>
</dbReference>
<dbReference type="InterPro" id="IPR042118">
    <property type="entry name" value="QueA_dom1"/>
</dbReference>
<gene>
    <name evidence="5" type="ORF">MNBD_NITROSPIRAE03-1510</name>
</gene>
<dbReference type="SUPFAM" id="SSF111337">
    <property type="entry name" value="QueA-like"/>
    <property type="match status" value="1"/>
</dbReference>
<dbReference type="HAMAP" id="MF_00113">
    <property type="entry name" value="QueA"/>
    <property type="match status" value="1"/>
</dbReference>
<dbReference type="InterPro" id="IPR003699">
    <property type="entry name" value="QueA"/>
</dbReference>
<dbReference type="NCBIfam" id="TIGR00113">
    <property type="entry name" value="queA"/>
    <property type="match status" value="1"/>
</dbReference>
<keyword evidence="5" id="KW-0413">Isomerase</keyword>
<dbReference type="PANTHER" id="PTHR30307">
    <property type="entry name" value="S-ADENOSYLMETHIONINE:TRNA RIBOSYLTRANSFERASE-ISOMERASE"/>
    <property type="match status" value="1"/>
</dbReference>
<dbReference type="NCBIfam" id="NF001140">
    <property type="entry name" value="PRK00147.1"/>
    <property type="match status" value="1"/>
</dbReference>
<name>A0A3B1CYB9_9ZZZZ</name>
<proteinExistence type="inferred from homology"/>
<dbReference type="GO" id="GO:0008616">
    <property type="term" value="P:tRNA queuosine(34) biosynthetic process"/>
    <property type="evidence" value="ECO:0007669"/>
    <property type="project" value="UniProtKB-KW"/>
</dbReference>
<dbReference type="InterPro" id="IPR036100">
    <property type="entry name" value="QueA_sf"/>
</dbReference>
<organism evidence="5">
    <name type="scientific">hydrothermal vent metagenome</name>
    <dbReference type="NCBI Taxonomy" id="652676"/>
    <lineage>
        <taxon>unclassified sequences</taxon>
        <taxon>metagenomes</taxon>
        <taxon>ecological metagenomes</taxon>
    </lineage>
</organism>
<keyword evidence="3" id="KW-0949">S-adenosyl-L-methionine</keyword>
<dbReference type="AlphaFoldDB" id="A0A3B1CYB9"/>
<accession>A0A3B1CYB9</accession>
<keyword evidence="1" id="KW-0963">Cytoplasm</keyword>
<dbReference type="EC" id="2.4.99.17" evidence="5"/>
<sequence length="356" mass="39679">MNLTSFDFELPEALIAREPVRKRDSSRLLVLKRDGCIEHRLFTDIKSYLGEGDLLILNNSKVSPVKLTGKKTTGGRIDILLVKKAPDNSFFILSQGRYTGKACFDGGVEAEIVNGSFARFNTGDVEDFIWRYGNMPLPPYIKRRPDERDRSWYQTVYAAKEGSIAAPTAGLHFTEELLKELTSRGVIIKKLTLHVGIGTFMPIKSPNIVNHRMEPEEFEVESGLMALIKKRRKAGGKVFAVGTTTTRTIESLMSGCYKDCRLKNVKPVPGAGSKQALTGPGVQESGNIRGTTELFIYPGYRFRGVDCLVTNFHLPKSTPLMLASAFAEREKILTAYRKAITSGYRFFSYGDAMLIL</sequence>
<evidence type="ECO:0000256" key="2">
    <source>
        <dbReference type="ARBA" id="ARBA00022679"/>
    </source>
</evidence>
<dbReference type="Gene3D" id="3.40.1780.10">
    <property type="entry name" value="QueA-like"/>
    <property type="match status" value="2"/>
</dbReference>
<dbReference type="EMBL" id="UOGI01000034">
    <property type="protein sequence ID" value="VAX28884.1"/>
    <property type="molecule type" value="Genomic_DNA"/>
</dbReference>
<keyword evidence="4" id="KW-0671">Queuosine biosynthesis</keyword>
<dbReference type="Gene3D" id="2.40.10.240">
    <property type="entry name" value="QueA-like"/>
    <property type="match status" value="1"/>
</dbReference>
<evidence type="ECO:0000256" key="4">
    <source>
        <dbReference type="ARBA" id="ARBA00022785"/>
    </source>
</evidence>
<protein>
    <submittedName>
        <fullName evidence="5">S-adenosylmethionine:tRNA ribosyltransferase-isomerase</fullName>
        <ecNumber evidence="5">2.4.99.17</ecNumber>
    </submittedName>
</protein>
<reference evidence="5" key="1">
    <citation type="submission" date="2018-06" db="EMBL/GenBank/DDBJ databases">
        <authorList>
            <person name="Zhirakovskaya E."/>
        </authorList>
    </citation>
    <scope>NUCLEOTIDE SEQUENCE</scope>
</reference>
<dbReference type="InterPro" id="IPR042119">
    <property type="entry name" value="QueA_dom2"/>
</dbReference>